<feature type="domain" description="Reverse transcriptase" evidence="13">
    <location>
        <begin position="466"/>
        <end position="655"/>
    </location>
</feature>
<gene>
    <name evidence="15" type="ORF">DUI87_26075</name>
</gene>
<evidence type="ECO:0000256" key="10">
    <source>
        <dbReference type="ARBA" id="ARBA00023172"/>
    </source>
</evidence>
<dbReference type="PANTHER" id="PTHR33064">
    <property type="entry name" value="POL PROTEIN"/>
    <property type="match status" value="1"/>
</dbReference>
<dbReference type="InterPro" id="IPR036397">
    <property type="entry name" value="RNaseH_sf"/>
</dbReference>
<dbReference type="InterPro" id="IPR043128">
    <property type="entry name" value="Rev_trsase/Diguanyl_cyclase"/>
</dbReference>
<dbReference type="Gene3D" id="3.30.420.10">
    <property type="entry name" value="Ribonuclease H-like superfamily/Ribonuclease H"/>
    <property type="match status" value="1"/>
</dbReference>
<evidence type="ECO:0000256" key="5">
    <source>
        <dbReference type="ARBA" id="ARBA00022801"/>
    </source>
</evidence>
<feature type="region of interest" description="Disordered" evidence="11">
    <location>
        <begin position="24"/>
        <end position="104"/>
    </location>
</feature>
<evidence type="ECO:0000313" key="15">
    <source>
        <dbReference type="EMBL" id="RMB97464.1"/>
    </source>
</evidence>
<dbReference type="PROSITE" id="PS50879">
    <property type="entry name" value="RNASE_H_1"/>
    <property type="match status" value="1"/>
</dbReference>
<keyword evidence="10" id="KW-0233">DNA recombination</keyword>
<protein>
    <recommendedName>
        <fullName evidence="2">ribonuclease H</fullName>
        <ecNumber evidence="2">3.1.26.4</ecNumber>
    </recommendedName>
</protein>
<evidence type="ECO:0000313" key="16">
    <source>
        <dbReference type="Proteomes" id="UP000269221"/>
    </source>
</evidence>
<dbReference type="PROSITE" id="PS50878">
    <property type="entry name" value="RT_POL"/>
    <property type="match status" value="1"/>
</dbReference>
<dbReference type="GO" id="GO:0006508">
    <property type="term" value="P:proteolysis"/>
    <property type="evidence" value="ECO:0007669"/>
    <property type="project" value="InterPro"/>
</dbReference>
<evidence type="ECO:0000256" key="2">
    <source>
        <dbReference type="ARBA" id="ARBA00012180"/>
    </source>
</evidence>
<feature type="region of interest" description="Disordered" evidence="11">
    <location>
        <begin position="241"/>
        <end position="292"/>
    </location>
</feature>
<dbReference type="InterPro" id="IPR000477">
    <property type="entry name" value="RT_dom"/>
</dbReference>
<keyword evidence="8" id="KW-0229">DNA integration</keyword>
<evidence type="ECO:0000256" key="8">
    <source>
        <dbReference type="ARBA" id="ARBA00022908"/>
    </source>
</evidence>
<dbReference type="PANTHER" id="PTHR33064:SF38">
    <property type="entry name" value="LRRGT00076-LIKE"/>
    <property type="match status" value="1"/>
</dbReference>
<keyword evidence="6" id="KW-0460">Magnesium</keyword>
<keyword evidence="7" id="KW-0694">RNA-binding</keyword>
<organism evidence="15 16">
    <name type="scientific">Hirundo rustica rustica</name>
    <dbReference type="NCBI Taxonomy" id="333673"/>
    <lineage>
        <taxon>Eukaryota</taxon>
        <taxon>Metazoa</taxon>
        <taxon>Chordata</taxon>
        <taxon>Craniata</taxon>
        <taxon>Vertebrata</taxon>
        <taxon>Euteleostomi</taxon>
        <taxon>Archelosauria</taxon>
        <taxon>Archosauria</taxon>
        <taxon>Dinosauria</taxon>
        <taxon>Saurischia</taxon>
        <taxon>Theropoda</taxon>
        <taxon>Coelurosauria</taxon>
        <taxon>Aves</taxon>
        <taxon>Neognathae</taxon>
        <taxon>Neoaves</taxon>
        <taxon>Telluraves</taxon>
        <taxon>Australaves</taxon>
        <taxon>Passeriformes</taxon>
        <taxon>Sylvioidea</taxon>
        <taxon>Hirundinidae</taxon>
        <taxon>Hirundo</taxon>
    </lineage>
</organism>
<dbReference type="Pfam" id="PF00077">
    <property type="entry name" value="RVP"/>
    <property type="match status" value="1"/>
</dbReference>
<dbReference type="Gene3D" id="2.30.30.850">
    <property type="match status" value="1"/>
</dbReference>
<comment type="similarity">
    <text evidence="1">Belongs to the beta type-B retroviral polymerase family. HERV class-II K(HML-2) pol subfamily.</text>
</comment>
<dbReference type="GO" id="GO:0004523">
    <property type="term" value="F:RNA-DNA hybrid ribonuclease activity"/>
    <property type="evidence" value="ECO:0007669"/>
    <property type="project" value="UniProtKB-EC"/>
</dbReference>
<feature type="domain" description="Peptidase A2" evidence="12">
    <location>
        <begin position="310"/>
        <end position="383"/>
    </location>
</feature>
<dbReference type="InterPro" id="IPR002156">
    <property type="entry name" value="RNaseH_domain"/>
</dbReference>
<dbReference type="EC" id="3.1.26.4" evidence="2"/>
<evidence type="ECO:0000256" key="3">
    <source>
        <dbReference type="ARBA" id="ARBA00022679"/>
    </source>
</evidence>
<dbReference type="Gene3D" id="1.10.340.70">
    <property type="match status" value="1"/>
</dbReference>
<evidence type="ECO:0000259" key="13">
    <source>
        <dbReference type="PROSITE" id="PS50878"/>
    </source>
</evidence>
<dbReference type="GO" id="GO:0003964">
    <property type="term" value="F:RNA-directed DNA polymerase activity"/>
    <property type="evidence" value="ECO:0007669"/>
    <property type="project" value="UniProtKB-KW"/>
</dbReference>
<dbReference type="GO" id="GO:0015074">
    <property type="term" value="P:DNA integration"/>
    <property type="evidence" value="ECO:0007669"/>
    <property type="project" value="UniProtKB-KW"/>
</dbReference>
<dbReference type="EMBL" id="QRBI01000161">
    <property type="protein sequence ID" value="RMB97464.1"/>
    <property type="molecule type" value="Genomic_DNA"/>
</dbReference>
<dbReference type="OrthoDB" id="9906216at2759"/>
<dbReference type="Gene3D" id="2.40.70.10">
    <property type="entry name" value="Acid Proteases"/>
    <property type="match status" value="1"/>
</dbReference>
<dbReference type="InterPro" id="IPR043502">
    <property type="entry name" value="DNA/RNA_pol_sf"/>
</dbReference>
<feature type="compositionally biased region" description="Basic and acidic residues" evidence="11">
    <location>
        <begin position="89"/>
        <end position="102"/>
    </location>
</feature>
<dbReference type="InterPro" id="IPR051320">
    <property type="entry name" value="Viral_Replic_Matur_Polypro"/>
</dbReference>
<evidence type="ECO:0000256" key="7">
    <source>
        <dbReference type="ARBA" id="ARBA00022884"/>
    </source>
</evidence>
<evidence type="ECO:0000256" key="11">
    <source>
        <dbReference type="SAM" id="MobiDB-lite"/>
    </source>
</evidence>
<dbReference type="PROSITE" id="PS50175">
    <property type="entry name" value="ASP_PROT_RETROV"/>
    <property type="match status" value="1"/>
</dbReference>
<evidence type="ECO:0000259" key="12">
    <source>
        <dbReference type="PROSITE" id="PS50175"/>
    </source>
</evidence>
<evidence type="ECO:0000256" key="9">
    <source>
        <dbReference type="ARBA" id="ARBA00022918"/>
    </source>
</evidence>
<dbReference type="InterPro" id="IPR012337">
    <property type="entry name" value="RNaseH-like_sf"/>
</dbReference>
<dbReference type="STRING" id="333673.A0A3M0J9D2"/>
<feature type="compositionally biased region" description="Polar residues" evidence="11">
    <location>
        <begin position="273"/>
        <end position="284"/>
    </location>
</feature>
<dbReference type="CDD" id="cd09273">
    <property type="entry name" value="RNase_HI_RT_Bel"/>
    <property type="match status" value="1"/>
</dbReference>
<dbReference type="AlphaFoldDB" id="A0A3M0J9D2"/>
<evidence type="ECO:0000256" key="6">
    <source>
        <dbReference type="ARBA" id="ARBA00022842"/>
    </source>
</evidence>
<evidence type="ECO:0000256" key="4">
    <source>
        <dbReference type="ARBA" id="ARBA00022695"/>
    </source>
</evidence>
<dbReference type="Proteomes" id="UP000269221">
    <property type="component" value="Unassembled WGS sequence"/>
</dbReference>
<dbReference type="InterPro" id="IPR018061">
    <property type="entry name" value="Retropepsins"/>
</dbReference>
<dbReference type="Pfam" id="PF00075">
    <property type="entry name" value="RNase_H"/>
    <property type="match status" value="1"/>
</dbReference>
<dbReference type="SUPFAM" id="SSF56672">
    <property type="entry name" value="DNA/RNA polymerases"/>
    <property type="match status" value="1"/>
</dbReference>
<feature type="region of interest" description="Disordered" evidence="11">
    <location>
        <begin position="1125"/>
        <end position="1165"/>
    </location>
</feature>
<dbReference type="GO" id="GO:0004190">
    <property type="term" value="F:aspartic-type endopeptidase activity"/>
    <property type="evidence" value="ECO:0007669"/>
    <property type="project" value="InterPro"/>
</dbReference>
<dbReference type="SUPFAM" id="SSF53098">
    <property type="entry name" value="Ribonuclease H-like"/>
    <property type="match status" value="1"/>
</dbReference>
<dbReference type="InterPro" id="IPR001969">
    <property type="entry name" value="Aspartic_peptidase_AS"/>
</dbReference>
<feature type="domain" description="RNase H type-1" evidence="14">
    <location>
        <begin position="841"/>
        <end position="989"/>
    </location>
</feature>
<dbReference type="Gene3D" id="3.10.10.10">
    <property type="entry name" value="HIV Type 1 Reverse Transcriptase, subunit A, domain 1"/>
    <property type="match status" value="1"/>
</dbReference>
<dbReference type="Pfam" id="PF17919">
    <property type="entry name" value="RT_RNaseH_2"/>
    <property type="match status" value="1"/>
</dbReference>
<dbReference type="Gene3D" id="3.10.20.370">
    <property type="match status" value="1"/>
</dbReference>
<dbReference type="InterPro" id="IPR021109">
    <property type="entry name" value="Peptidase_aspartic_dom_sf"/>
</dbReference>
<keyword evidence="3" id="KW-0808">Transferase</keyword>
<reference evidence="15 16" key="1">
    <citation type="submission" date="2018-07" db="EMBL/GenBank/DDBJ databases">
        <title>A high quality draft genome assembly of the barn swallow (H. rustica rustica).</title>
        <authorList>
            <person name="Formenti G."/>
            <person name="Chiara M."/>
            <person name="Poveda L."/>
            <person name="Francoijs K.-J."/>
            <person name="Bonisoli-Alquati A."/>
            <person name="Canova L."/>
            <person name="Gianfranceschi L."/>
            <person name="Horner D.S."/>
            <person name="Saino N."/>
        </authorList>
    </citation>
    <scope>NUCLEOTIDE SEQUENCE [LARGE SCALE GENOMIC DNA]</scope>
    <source>
        <strain evidence="15">Chelidonia</strain>
        <tissue evidence="15">Blood</tissue>
    </source>
</reference>
<evidence type="ECO:0000256" key="1">
    <source>
        <dbReference type="ARBA" id="ARBA00010879"/>
    </source>
</evidence>
<dbReference type="InterPro" id="IPR001995">
    <property type="entry name" value="Peptidase_A2_cat"/>
</dbReference>
<feature type="region of interest" description="Disordered" evidence="11">
    <location>
        <begin position="174"/>
        <end position="226"/>
    </location>
</feature>
<proteinExistence type="inferred from homology"/>
<keyword evidence="4" id="KW-0548">Nucleotidyltransferase</keyword>
<dbReference type="GO" id="GO:0006310">
    <property type="term" value="P:DNA recombination"/>
    <property type="evidence" value="ECO:0007669"/>
    <property type="project" value="UniProtKB-KW"/>
</dbReference>
<dbReference type="SUPFAM" id="SSF50630">
    <property type="entry name" value="Acid proteases"/>
    <property type="match status" value="1"/>
</dbReference>
<dbReference type="PROSITE" id="PS00141">
    <property type="entry name" value="ASP_PROTEASE"/>
    <property type="match status" value="1"/>
</dbReference>
<keyword evidence="9" id="KW-0695">RNA-directed DNA polymerase</keyword>
<keyword evidence="16" id="KW-1185">Reference proteome</keyword>
<comment type="caution">
    <text evidence="15">The sequence shown here is derived from an EMBL/GenBank/DDBJ whole genome shotgun (WGS) entry which is preliminary data.</text>
</comment>
<dbReference type="GO" id="GO:0003723">
    <property type="term" value="F:RNA binding"/>
    <property type="evidence" value="ECO:0007669"/>
    <property type="project" value="UniProtKB-KW"/>
</dbReference>
<evidence type="ECO:0000259" key="14">
    <source>
        <dbReference type="PROSITE" id="PS50879"/>
    </source>
</evidence>
<sequence>MPGPGCHYTNPWFRRDRPDLLLRIRRRSAANTQRRAAGPEGRRRPPCGSQQLPGPRPLPDERHGRARFQPLPRERPPLARRPPCGFHLLHRERPGPARREGPSRFQELYGERPLPAERELLRVPPCHFQGFHGEQLLPPRWEGPRSRMQELYGEQPPPLDRELLWMQPCSFQQLHREQQPPASNPPAAAGTSAPHAPAGSAGCAASTASSSAQNAPAQEESPALDLGQEIEKMIREIRNSLPVKAPSAQGNINVAPESPREDPMNRAAAEEVSSGTESCRNSSPEPEEPGDKYHLEPVITLKVGPQGEELEFVVDTGAERTCLLHVPKSYSVSKDTAKVTGAKGETFTVPVIKDVVIEGETKIWVGDVLLVPKAGSNLLGRDLQVKLGIGVIPEDGKMTAKVLKLGQEDEEKINKEVWAGEGNRGGLNIDPISVTIEREDCPIRVRQYPISLEGREGLKPVIEGLIKDGTLEPCMSPHNTPILPVKKPDGSYRLVQDLREVNKRTRSRYPVVPNPYTLLSKVPPQHQWFSVVDLKDAFWACPLAKESRDIFVFEWEDPKTGRKQQLRWTKLPQGFTESPNLFGQALEKILQAFSTPPRIQIIQYVDDLLLSGEDEVEVREATIKLLNFLGEKGLRVSKGKLQFVEPEVKYLGHLIKGDNIKWTKEDDDKLEKLKLKLASIPALSLPSLEKPFHLYVNVEKGVAHGVLVQEWGGVKRPVAYLSKMLDPVSHGWPVCIQAIAATAILVEESRKLTFGGKLIVCTPHAVRNELNQKAEKWLTDSRMLKYEAILIDSDDLTLEVNRSLNPAQFLYGEPADNLIHNCLEIIQYQTKVRGDLEEQALSEGEIIYVDGSSRCLQGKRMSGYAVVDGKNMQTIEKGKLPSNWSAQTCELYAPKKALEYLAHKKGTIYTDSRYAFGVVHTFGKIWEERGLLNSRGKGLVHEGVILEILEALKLPEEIAIVHIKGHQKGVTPEIRGNNLADQEAKDAAENGAERVMLILTPNEEKLEIPKFSKAEKKELNKIGGEQAESGKWKLPDGRQLLNKILARKILEDMHQKTHWSTQALCDHFLRNYGCIGIFGVAKQVTEKCITCQKINKKVLLTTEAAIRTKERGWIHASRIKGPVDEPKEWTITSEPGDTKLTLKRGLGGNELGRPKWSKKHTQDHT</sequence>
<dbReference type="Pfam" id="PF00078">
    <property type="entry name" value="RVT_1"/>
    <property type="match status" value="1"/>
</dbReference>
<dbReference type="InterPro" id="IPR041577">
    <property type="entry name" value="RT_RNaseH_2"/>
</dbReference>
<name>A0A3M0J9D2_HIRRU</name>
<keyword evidence="5" id="KW-0378">Hydrolase</keyword>
<accession>A0A3M0J9D2</accession>
<dbReference type="Gene3D" id="3.30.70.270">
    <property type="match status" value="1"/>
</dbReference>
<feature type="compositionally biased region" description="Low complexity" evidence="11">
    <location>
        <begin position="185"/>
        <end position="217"/>
    </location>
</feature>